<dbReference type="AlphaFoldDB" id="M8BDE8"/>
<name>M8BDE8_AEGTA</name>
<sequence>MEKSIRGFAGSPSAIWPAGIPCAWTNSPEIGFGCMLKLPVIQQLNLKFSAWTISKVSIRRRAIILTEWYILKFWAEDVHKIFGIPFGHRNVRGRDTFIKREAIHFIKSTLGMDKIGVHSLRAAEKFLLQDISETSSKLEKDCFQIAFVIFVMGHVLAPTTKHDYATIDYWGALASIETSHNSIGVIMYLSVSSSQFDGLRRT</sequence>
<protein>
    <submittedName>
        <fullName evidence="1">Uncharacterized protein</fullName>
    </submittedName>
</protein>
<dbReference type="PANTHER" id="PTHR34835:SF62">
    <property type="entry name" value="AMINOTRANSFERASE-LIKE PLANT MOBILE DOMAIN-CONTAINING PROTEIN"/>
    <property type="match status" value="1"/>
</dbReference>
<accession>M8BDE8</accession>
<dbReference type="PANTHER" id="PTHR34835">
    <property type="entry name" value="OS07G0283600 PROTEIN-RELATED"/>
    <property type="match status" value="1"/>
</dbReference>
<reference evidence="1" key="1">
    <citation type="submission" date="2015-06" db="UniProtKB">
        <authorList>
            <consortium name="EnsemblPlants"/>
        </authorList>
    </citation>
    <scope>IDENTIFICATION</scope>
</reference>
<proteinExistence type="predicted"/>
<evidence type="ECO:0000313" key="1">
    <source>
        <dbReference type="EnsemblPlants" id="EMT04758"/>
    </source>
</evidence>
<organism evidence="1">
    <name type="scientific">Aegilops tauschii</name>
    <name type="common">Tausch's goatgrass</name>
    <name type="synonym">Aegilops squarrosa</name>
    <dbReference type="NCBI Taxonomy" id="37682"/>
    <lineage>
        <taxon>Eukaryota</taxon>
        <taxon>Viridiplantae</taxon>
        <taxon>Streptophyta</taxon>
        <taxon>Embryophyta</taxon>
        <taxon>Tracheophyta</taxon>
        <taxon>Spermatophyta</taxon>
        <taxon>Magnoliopsida</taxon>
        <taxon>Liliopsida</taxon>
        <taxon>Poales</taxon>
        <taxon>Poaceae</taxon>
        <taxon>BOP clade</taxon>
        <taxon>Pooideae</taxon>
        <taxon>Triticodae</taxon>
        <taxon>Triticeae</taxon>
        <taxon>Triticinae</taxon>
        <taxon>Aegilops</taxon>
    </lineage>
</organism>
<dbReference type="EnsemblPlants" id="EMT04758">
    <property type="protein sequence ID" value="EMT04758"/>
    <property type="gene ID" value="F775_03581"/>
</dbReference>